<feature type="transmembrane region" description="Helical" evidence="2">
    <location>
        <begin position="228"/>
        <end position="247"/>
    </location>
</feature>
<evidence type="ECO:0000256" key="1">
    <source>
        <dbReference type="ARBA" id="ARBA00022729"/>
    </source>
</evidence>
<comment type="caution">
    <text evidence="4">The sequence shown here is derived from an EMBL/GenBank/DDBJ whole genome shotgun (WGS) entry which is preliminary data.</text>
</comment>
<dbReference type="Proteomes" id="UP000608754">
    <property type="component" value="Unassembled WGS sequence"/>
</dbReference>
<protein>
    <submittedName>
        <fullName evidence="4">Polysaccharide biosynthesis/export family protein</fullName>
    </submittedName>
</protein>
<dbReference type="Gene3D" id="3.10.560.10">
    <property type="entry name" value="Outer membrane lipoprotein wza domain like"/>
    <property type="match status" value="1"/>
</dbReference>
<evidence type="ECO:0000313" key="5">
    <source>
        <dbReference type="Proteomes" id="UP000608754"/>
    </source>
</evidence>
<dbReference type="GO" id="GO:0015159">
    <property type="term" value="F:polysaccharide transmembrane transporter activity"/>
    <property type="evidence" value="ECO:0007669"/>
    <property type="project" value="InterPro"/>
</dbReference>
<dbReference type="Gene3D" id="3.30.1950.10">
    <property type="entry name" value="wza like domain"/>
    <property type="match status" value="1"/>
</dbReference>
<organism evidence="4 5">
    <name type="scientific">Faecalibacter rhinopitheci</name>
    <dbReference type="NCBI Taxonomy" id="2779678"/>
    <lineage>
        <taxon>Bacteria</taxon>
        <taxon>Pseudomonadati</taxon>
        <taxon>Bacteroidota</taxon>
        <taxon>Flavobacteriia</taxon>
        <taxon>Flavobacteriales</taxon>
        <taxon>Weeksellaceae</taxon>
        <taxon>Faecalibacter</taxon>
    </lineage>
</organism>
<keyword evidence="2" id="KW-1133">Transmembrane helix</keyword>
<evidence type="ECO:0000256" key="2">
    <source>
        <dbReference type="SAM" id="Phobius"/>
    </source>
</evidence>
<keyword evidence="2" id="KW-0812">Transmembrane</keyword>
<dbReference type="Pfam" id="PF02563">
    <property type="entry name" value="Poly_export"/>
    <property type="match status" value="1"/>
</dbReference>
<dbReference type="AlphaFoldDB" id="A0A8J7FS83"/>
<dbReference type="PANTHER" id="PTHR33619:SF3">
    <property type="entry name" value="POLYSACCHARIDE EXPORT PROTEIN GFCE-RELATED"/>
    <property type="match status" value="1"/>
</dbReference>
<evidence type="ECO:0000313" key="4">
    <source>
        <dbReference type="EMBL" id="MBF0597778.1"/>
    </source>
</evidence>
<keyword evidence="5" id="KW-1185">Reference proteome</keyword>
<dbReference type="EMBL" id="JADGIK010000006">
    <property type="protein sequence ID" value="MBF0597778.1"/>
    <property type="molecule type" value="Genomic_DNA"/>
</dbReference>
<evidence type="ECO:0000259" key="3">
    <source>
        <dbReference type="Pfam" id="PF02563"/>
    </source>
</evidence>
<sequence length="249" mass="27672">MKINLKNKLYLILFSFIIFSCAKREDVVYFNDSQNISTFVQENTPKIQINDKLKVSVYASDATTTTPFNLQSSSTNDTEGRTYIVDENGEIDMPILGKIFVKGLTRIESQKLIQEKVSFYIKNTSVNVAFADFKITVLGEVNTPGTKVLSSEKISIIDAIGLAGDLKINGVRNNIMVIRNTEGQIESHRVDLTSKEIFNSPVYYLAQNDVIYVEPNKSAIQNASSTKTITIVASIIGVLLSLTTIITRL</sequence>
<dbReference type="InterPro" id="IPR049712">
    <property type="entry name" value="Poly_export"/>
</dbReference>
<reference evidence="4" key="1">
    <citation type="submission" date="2020-10" db="EMBL/GenBank/DDBJ databases">
        <authorList>
            <person name="Lu T."/>
            <person name="Wang Q."/>
            <person name="Han X."/>
        </authorList>
    </citation>
    <scope>NUCLEOTIDE SEQUENCE</scope>
    <source>
        <strain evidence="4">WQ 117</strain>
    </source>
</reference>
<dbReference type="PROSITE" id="PS51257">
    <property type="entry name" value="PROKAR_LIPOPROTEIN"/>
    <property type="match status" value="1"/>
</dbReference>
<keyword evidence="1" id="KW-0732">Signal</keyword>
<accession>A0A8J7FS83</accession>
<dbReference type="RefSeq" id="WP_194183322.1">
    <property type="nucleotide sequence ID" value="NZ_JADGIK010000006.1"/>
</dbReference>
<feature type="domain" description="Polysaccharide export protein N-terminal" evidence="3">
    <location>
        <begin position="43"/>
        <end position="129"/>
    </location>
</feature>
<dbReference type="PANTHER" id="PTHR33619">
    <property type="entry name" value="POLYSACCHARIDE EXPORT PROTEIN GFCE-RELATED"/>
    <property type="match status" value="1"/>
</dbReference>
<keyword evidence="2" id="KW-0472">Membrane</keyword>
<gene>
    <name evidence="4" type="ORF">IM532_10020</name>
</gene>
<name>A0A8J7FS83_9FLAO</name>
<proteinExistence type="predicted"/>
<dbReference type="InterPro" id="IPR003715">
    <property type="entry name" value="Poly_export_N"/>
</dbReference>